<evidence type="ECO:0000256" key="1">
    <source>
        <dbReference type="SAM" id="MobiDB-lite"/>
    </source>
</evidence>
<feature type="compositionally biased region" description="Basic and acidic residues" evidence="1">
    <location>
        <begin position="69"/>
        <end position="91"/>
    </location>
</feature>
<evidence type="ECO:0000313" key="2">
    <source>
        <dbReference type="EMBL" id="MBW0575927.1"/>
    </source>
</evidence>
<feature type="compositionally biased region" description="Basic and acidic residues" evidence="1">
    <location>
        <begin position="153"/>
        <end position="169"/>
    </location>
</feature>
<sequence length="350" mass="39160">MEDSRTSTSSQRLASTFDTLIESPEADIISITVVRPEPFPTGNNRDIPVSIQELVYGSKTTGVGTSAKSLDRHNDLLSSSEEAHGPRKERGPSGGWETYVLQGTSPTDKILVEKTKNFVRGPESQVGPRAGQQPNGISPSLHKQESTPTSAKQRHENPKEKSEGQENRKGKGKTQVEQTLSTELQNPKEREDIHGQCVQYGKNSDGIQKQGGGKNEPILSKEIDLVKIVDHFETCNKEILAKFNQFEHTQQKLGREVLQVQESQKTIIGLESVNKDNIFSLTHICERIESKVTLINQTDDNFISFINKKLEYLRIQAQNLENSTGHNAALFQEQLEKSDKARFEVKEQIQ</sequence>
<feature type="region of interest" description="Disordered" evidence="1">
    <location>
        <begin position="61"/>
        <end position="101"/>
    </location>
</feature>
<accession>A0A9Q3K9X6</accession>
<organism evidence="2 3">
    <name type="scientific">Austropuccinia psidii MF-1</name>
    <dbReference type="NCBI Taxonomy" id="1389203"/>
    <lineage>
        <taxon>Eukaryota</taxon>
        <taxon>Fungi</taxon>
        <taxon>Dikarya</taxon>
        <taxon>Basidiomycota</taxon>
        <taxon>Pucciniomycotina</taxon>
        <taxon>Pucciniomycetes</taxon>
        <taxon>Pucciniales</taxon>
        <taxon>Sphaerophragmiaceae</taxon>
        <taxon>Austropuccinia</taxon>
    </lineage>
</organism>
<dbReference type="AlphaFoldDB" id="A0A9Q3K9X6"/>
<feature type="compositionally biased region" description="Polar residues" evidence="1">
    <location>
        <begin position="175"/>
        <end position="185"/>
    </location>
</feature>
<dbReference type="OrthoDB" id="2436455at2759"/>
<comment type="caution">
    <text evidence="2">The sequence shown here is derived from an EMBL/GenBank/DDBJ whole genome shotgun (WGS) entry which is preliminary data.</text>
</comment>
<gene>
    <name evidence="2" type="ORF">O181_115642</name>
</gene>
<name>A0A9Q3K9X6_9BASI</name>
<dbReference type="EMBL" id="AVOT02097275">
    <property type="protein sequence ID" value="MBW0575927.1"/>
    <property type="molecule type" value="Genomic_DNA"/>
</dbReference>
<reference evidence="2" key="1">
    <citation type="submission" date="2021-03" db="EMBL/GenBank/DDBJ databases">
        <title>Draft genome sequence of rust myrtle Austropuccinia psidii MF-1, a brazilian biotype.</title>
        <authorList>
            <person name="Quecine M.C."/>
            <person name="Pachon D.M.R."/>
            <person name="Bonatelli M.L."/>
            <person name="Correr F.H."/>
            <person name="Franceschini L.M."/>
            <person name="Leite T.F."/>
            <person name="Margarido G.R.A."/>
            <person name="Almeida C.A."/>
            <person name="Ferrarezi J.A."/>
            <person name="Labate C.A."/>
        </authorList>
    </citation>
    <scope>NUCLEOTIDE SEQUENCE</scope>
    <source>
        <strain evidence="2">MF-1</strain>
    </source>
</reference>
<proteinExistence type="predicted"/>
<keyword evidence="3" id="KW-1185">Reference proteome</keyword>
<feature type="region of interest" description="Disordered" evidence="1">
    <location>
        <begin position="119"/>
        <end position="190"/>
    </location>
</feature>
<dbReference type="Proteomes" id="UP000765509">
    <property type="component" value="Unassembled WGS sequence"/>
</dbReference>
<evidence type="ECO:0000313" key="3">
    <source>
        <dbReference type="Proteomes" id="UP000765509"/>
    </source>
</evidence>
<protein>
    <submittedName>
        <fullName evidence="2">Uncharacterized protein</fullName>
    </submittedName>
</protein>